<sequence length="894" mass="99378">MAEIAKEIHPVNIEDELKQSYLDYAMSVIIGRALPDVRDGLKPVHRRVLFAMHELNNDWNKPYKKSARVVGDVIGKYHPHGDSAVYDTIVRMAQPFSLRYMLVDGQGNFGSIDGDSPAAMRYTEIRMAKMSHSLLADLDKETVNFVDNYDGTERIPEVLPTRVPNLLVNGSAGIAVGMATNIPPHNLGEVVDGCLALIDDPDLTIDDLMEYIPGPDFPTGAIINGKAGIVEAYRTGRGRIYMRALHHFETIGSREAIVFTEIPYQLNKARQIEKIAELVKEKKIEGIAELRDESDKDGMRIVIEVKKGESPEVLVNNLFTQTSLQNVFGINMVALKDGQPMLLNLKQLLEAFIRHRQEVVTRRTVYELRRARERGHVLEGLAIALSNIDPIIELIKASPSSAEAKEALLARDWQPGQVVQMLERAGADACKPDGLEEGMGLSENQQSYRLSPVQAQAILDLRLHRLTGMEHEKLLTEYRELLDKIAEFLAILADPALLMQVIREELAAIRNEYADKRRSEIIASRQDFSMEDLIAEEDMVFTLSRTGYAKTQPLSDYRAQRRGGRGKSATAMKDEDVIEHLLVASTHDTILLFSTRGKVYWLKVYDVPTGSRGSRGRPLVNLLPLEEGEQITTILPVRDYPEDHFVFMATARGTVKKTTLDQFSRPRSNGLIALDLDEGDRLVGAAITYGSDHVMLFTSAGKAIRFEENHVRAMGRTARGVRGVRMPEDAEVISLIIPRSTEIDAETEGEEGQEETITDAPVTVQEGERPIYILTASENGYGKRTRLQEFPLRGRGGQGVIAMQTSARNGALVSAIQVEDGEEMMLITNRGTLVRTRVDEVSITSRNTQGVKLISLAEEEALCGTVRVQDVEEALDEDGDLEATGSADQESSED</sequence>
<dbReference type="GO" id="GO:0005737">
    <property type="term" value="C:cytoplasm"/>
    <property type="evidence" value="ECO:0007669"/>
    <property type="project" value="UniProtKB-SubCell"/>
</dbReference>
<evidence type="ECO:0000256" key="6">
    <source>
        <dbReference type="ARBA" id="ARBA00023125"/>
    </source>
</evidence>
<dbReference type="RefSeq" id="WP_091957520.1">
    <property type="nucleotide sequence ID" value="NZ_FOLH01000001.1"/>
</dbReference>
<dbReference type="InterPro" id="IPR013757">
    <property type="entry name" value="Topo_IIA_A_a_sf"/>
</dbReference>
<dbReference type="InterPro" id="IPR013760">
    <property type="entry name" value="Topo_IIA-like_dom_sf"/>
</dbReference>
<comment type="subcellular location">
    <subcellularLocation>
        <location evidence="8">Cytoplasm</location>
    </subcellularLocation>
</comment>
<dbReference type="AlphaFoldDB" id="A0A1I1DY77"/>
<proteinExistence type="inferred from homology"/>
<comment type="catalytic activity">
    <reaction evidence="1 8 9">
        <text>ATP-dependent breakage, passage and rejoining of double-stranded DNA.</text>
        <dbReference type="EC" id="5.6.2.2"/>
    </reaction>
</comment>
<evidence type="ECO:0000259" key="11">
    <source>
        <dbReference type="PROSITE" id="PS52040"/>
    </source>
</evidence>
<evidence type="ECO:0000256" key="10">
    <source>
        <dbReference type="SAM" id="MobiDB-lite"/>
    </source>
</evidence>
<comment type="miscellaneous">
    <text evidence="8">Few gyrases are as efficient as E.coli at forming negative supercoils. Not all organisms have 2 type II topoisomerases; in organisms with a single type II topoisomerase this enzyme also has to decatenate newly replicated chromosomes.</text>
</comment>
<evidence type="ECO:0000256" key="1">
    <source>
        <dbReference type="ARBA" id="ARBA00000185"/>
    </source>
</evidence>
<dbReference type="OrthoDB" id="9806486at2"/>
<dbReference type="NCBIfam" id="TIGR01063">
    <property type="entry name" value="gyrA"/>
    <property type="match status" value="1"/>
</dbReference>
<comment type="function">
    <text evidence="8">A type II topoisomerase that negatively supercoils closed circular double-stranded (ds) DNA in an ATP-dependent manner to modulate DNA topology and maintain chromosomes in an underwound state. Negative supercoiling favors strand separation, and DNA replication, transcription, recombination and repair, all of which involve strand separation. Also able to catalyze the interconversion of other topological isomers of dsDNA rings, including catenanes and knotted rings. Type II topoisomerases break and join 2 DNA strands simultaneously in an ATP-dependent manner.</text>
</comment>
<dbReference type="GO" id="GO:0034335">
    <property type="term" value="F:DNA negative supercoiling activity"/>
    <property type="evidence" value="ECO:0007669"/>
    <property type="project" value="UniProtKB-ARBA"/>
</dbReference>
<keyword evidence="7 8" id="KW-0413">Isomerase</keyword>
<feature type="domain" description="Topo IIA-type catalytic" evidence="11">
    <location>
        <begin position="34"/>
        <end position="533"/>
    </location>
</feature>
<dbReference type="Pfam" id="PF00521">
    <property type="entry name" value="DNA_topoisoIV"/>
    <property type="match status" value="1"/>
</dbReference>
<keyword evidence="5 8" id="KW-0799">Topoisomerase</keyword>
<keyword evidence="13" id="KW-1185">Reference proteome</keyword>
<evidence type="ECO:0000256" key="4">
    <source>
        <dbReference type="ARBA" id="ARBA00022840"/>
    </source>
</evidence>
<dbReference type="SUPFAM" id="SSF56719">
    <property type="entry name" value="Type II DNA topoisomerase"/>
    <property type="match status" value="1"/>
</dbReference>
<dbReference type="Gene3D" id="1.10.268.10">
    <property type="entry name" value="Topoisomerase, domain 3"/>
    <property type="match status" value="1"/>
</dbReference>
<dbReference type="GO" id="GO:0006261">
    <property type="term" value="P:DNA-templated DNA replication"/>
    <property type="evidence" value="ECO:0007669"/>
    <property type="project" value="UniProtKB-UniRule"/>
</dbReference>
<evidence type="ECO:0000256" key="2">
    <source>
        <dbReference type="ARBA" id="ARBA00008263"/>
    </source>
</evidence>
<accession>A0A1I1DY77</accession>
<dbReference type="PANTHER" id="PTHR43493">
    <property type="entry name" value="DNA GYRASE/TOPOISOMERASE SUBUNIT A"/>
    <property type="match status" value="1"/>
</dbReference>
<dbReference type="FunFam" id="3.90.199.10:FF:000001">
    <property type="entry name" value="DNA gyrase subunit A"/>
    <property type="match status" value="1"/>
</dbReference>
<dbReference type="GO" id="GO:0005694">
    <property type="term" value="C:chromosome"/>
    <property type="evidence" value="ECO:0007669"/>
    <property type="project" value="InterPro"/>
</dbReference>
<name>A0A1I1DY77_9GAMM</name>
<dbReference type="GO" id="GO:0009330">
    <property type="term" value="C:DNA topoisomerase type II (double strand cut, ATP-hydrolyzing) complex"/>
    <property type="evidence" value="ECO:0007669"/>
    <property type="project" value="TreeGrafter"/>
</dbReference>
<dbReference type="PROSITE" id="PS52040">
    <property type="entry name" value="TOPO_IIA"/>
    <property type="match status" value="1"/>
</dbReference>
<evidence type="ECO:0000256" key="3">
    <source>
        <dbReference type="ARBA" id="ARBA00022741"/>
    </source>
</evidence>
<evidence type="ECO:0000256" key="7">
    <source>
        <dbReference type="ARBA" id="ARBA00023235"/>
    </source>
</evidence>
<feature type="region of interest" description="Disordered" evidence="10">
    <location>
        <begin position="873"/>
        <end position="894"/>
    </location>
</feature>
<dbReference type="InterPro" id="IPR013758">
    <property type="entry name" value="Topo_IIA_A/C_ab"/>
</dbReference>
<dbReference type="EMBL" id="FOLH01000001">
    <property type="protein sequence ID" value="SFB77660.1"/>
    <property type="molecule type" value="Genomic_DNA"/>
</dbReference>
<organism evidence="12 13">
    <name type="scientific">Marinospirillum celere</name>
    <dbReference type="NCBI Taxonomy" id="1122252"/>
    <lineage>
        <taxon>Bacteria</taxon>
        <taxon>Pseudomonadati</taxon>
        <taxon>Pseudomonadota</taxon>
        <taxon>Gammaproteobacteria</taxon>
        <taxon>Oceanospirillales</taxon>
        <taxon>Oceanospirillaceae</taxon>
        <taxon>Marinospirillum</taxon>
    </lineage>
</organism>
<dbReference type="SUPFAM" id="SSF101904">
    <property type="entry name" value="GyrA/ParC C-terminal domain-like"/>
    <property type="match status" value="1"/>
</dbReference>
<protein>
    <recommendedName>
        <fullName evidence="8">DNA gyrase subunit A</fullName>
        <ecNumber evidence="8">5.6.2.2</ecNumber>
    </recommendedName>
</protein>
<dbReference type="GO" id="GO:0005524">
    <property type="term" value="F:ATP binding"/>
    <property type="evidence" value="ECO:0007669"/>
    <property type="project" value="UniProtKB-UniRule"/>
</dbReference>
<feature type="short sequence motif" description="GyrA-box" evidence="8">
    <location>
        <begin position="560"/>
        <end position="566"/>
    </location>
</feature>
<dbReference type="CDD" id="cd00187">
    <property type="entry name" value="TOP4c"/>
    <property type="match status" value="1"/>
</dbReference>
<evidence type="ECO:0000256" key="9">
    <source>
        <dbReference type="PROSITE-ProRule" id="PRU01384"/>
    </source>
</evidence>
<dbReference type="FunFam" id="2.120.10.90:FF:000004">
    <property type="entry name" value="DNA gyrase subunit A"/>
    <property type="match status" value="1"/>
</dbReference>
<dbReference type="STRING" id="1122252.SAMN05660443_0046"/>
<comment type="similarity">
    <text evidence="2 8">Belongs to the type II topoisomerase GyrA/ParC subunit family.</text>
</comment>
<evidence type="ECO:0000313" key="13">
    <source>
        <dbReference type="Proteomes" id="UP000199058"/>
    </source>
</evidence>
<gene>
    <name evidence="8" type="primary">gyrA</name>
    <name evidence="12" type="ORF">SAMN05660443_0046</name>
</gene>
<dbReference type="Gene3D" id="3.30.1360.40">
    <property type="match status" value="1"/>
</dbReference>
<keyword evidence="6 8" id="KW-0238">DNA-binding</keyword>
<evidence type="ECO:0000256" key="5">
    <source>
        <dbReference type="ARBA" id="ARBA00023029"/>
    </source>
</evidence>
<keyword evidence="3 8" id="KW-0547">Nucleotide-binding</keyword>
<dbReference type="GO" id="GO:0006265">
    <property type="term" value="P:DNA topological change"/>
    <property type="evidence" value="ECO:0007669"/>
    <property type="project" value="UniProtKB-UniRule"/>
</dbReference>
<dbReference type="InterPro" id="IPR035516">
    <property type="entry name" value="Gyrase/topoIV_suA_C"/>
</dbReference>
<dbReference type="InterPro" id="IPR002205">
    <property type="entry name" value="Topo_IIA_dom_A"/>
</dbReference>
<dbReference type="PANTHER" id="PTHR43493:SF5">
    <property type="entry name" value="DNA GYRASE SUBUNIT A, CHLOROPLASTIC_MITOCHONDRIAL"/>
    <property type="match status" value="1"/>
</dbReference>
<dbReference type="SMART" id="SM00434">
    <property type="entry name" value="TOP4c"/>
    <property type="match status" value="1"/>
</dbReference>
<dbReference type="NCBIfam" id="NF004043">
    <property type="entry name" value="PRK05560.1"/>
    <property type="match status" value="1"/>
</dbReference>
<dbReference type="GO" id="GO:0003677">
    <property type="term" value="F:DNA binding"/>
    <property type="evidence" value="ECO:0007669"/>
    <property type="project" value="UniProtKB-UniRule"/>
</dbReference>
<dbReference type="Gene3D" id="2.120.10.90">
    <property type="entry name" value="DNA gyrase/topoisomerase IV, subunit A, C-terminal"/>
    <property type="match status" value="1"/>
</dbReference>
<dbReference type="HAMAP" id="MF_01897">
    <property type="entry name" value="GyrA"/>
    <property type="match status" value="1"/>
</dbReference>
<keyword evidence="8" id="KW-0963">Cytoplasm</keyword>
<dbReference type="InterPro" id="IPR005743">
    <property type="entry name" value="GyrA"/>
</dbReference>
<dbReference type="NCBIfam" id="NF004044">
    <property type="entry name" value="PRK05561.1"/>
    <property type="match status" value="1"/>
</dbReference>
<dbReference type="EC" id="5.6.2.2" evidence="8"/>
<dbReference type="FunFam" id="3.30.1360.40:FF:000002">
    <property type="entry name" value="DNA gyrase subunit A"/>
    <property type="match status" value="1"/>
</dbReference>
<keyword evidence="4 8" id="KW-0067">ATP-binding</keyword>
<dbReference type="Gene3D" id="3.90.199.10">
    <property type="entry name" value="Topoisomerase II, domain 5"/>
    <property type="match status" value="1"/>
</dbReference>
<feature type="active site" description="O-(5'-phospho-DNA)-tyrosine intermediate" evidence="8 9">
    <location>
        <position position="122"/>
    </location>
</feature>
<dbReference type="InterPro" id="IPR050220">
    <property type="entry name" value="Type_II_DNA_Topoisomerases"/>
</dbReference>
<dbReference type="Pfam" id="PF03989">
    <property type="entry name" value="DNA_gyraseA_C"/>
    <property type="match status" value="6"/>
</dbReference>
<evidence type="ECO:0000256" key="8">
    <source>
        <dbReference type="HAMAP-Rule" id="MF_01897"/>
    </source>
</evidence>
<dbReference type="Proteomes" id="UP000199058">
    <property type="component" value="Unassembled WGS sequence"/>
</dbReference>
<reference evidence="12 13" key="1">
    <citation type="submission" date="2016-10" db="EMBL/GenBank/DDBJ databases">
        <authorList>
            <person name="de Groot N.N."/>
        </authorList>
    </citation>
    <scope>NUCLEOTIDE SEQUENCE [LARGE SCALE GENOMIC DNA]</scope>
    <source>
        <strain evidence="12 13">DSM 18438</strain>
    </source>
</reference>
<evidence type="ECO:0000313" key="12">
    <source>
        <dbReference type="EMBL" id="SFB77660.1"/>
    </source>
</evidence>
<dbReference type="InterPro" id="IPR006691">
    <property type="entry name" value="GyrA/parC_rep"/>
</dbReference>
<comment type="subunit">
    <text evidence="8">Heterotetramer, composed of two GyrA and two GyrB chains. In the heterotetramer, GyrA contains the active site tyrosine that forms a transient covalent intermediate with DNA, while GyrB binds cofactors and catalyzes ATP hydrolysis.</text>
</comment>